<dbReference type="InterPro" id="IPR037919">
    <property type="entry name" value="OGT"/>
</dbReference>
<accession>A0A2S1LHC9</accession>
<dbReference type="Gene3D" id="1.25.40.10">
    <property type="entry name" value="Tetratricopeptide repeat domain"/>
    <property type="match status" value="2"/>
</dbReference>
<dbReference type="PANTHER" id="PTHR44366:SF1">
    <property type="entry name" value="UDP-N-ACETYLGLUCOSAMINE--PEPTIDE N-ACETYLGLUCOSAMINYLTRANSFERASE 110 KDA SUBUNIT"/>
    <property type="match status" value="1"/>
</dbReference>
<reference evidence="3 4" key="1">
    <citation type="submission" date="2017-04" db="EMBL/GenBank/DDBJ databases">
        <title>Compelte genome sequence of WV33.</title>
        <authorList>
            <person name="Lee P.C."/>
        </authorList>
    </citation>
    <scope>NUCLEOTIDE SEQUENCE [LARGE SCALE GENOMIC DNA]</scope>
    <source>
        <strain evidence="3 4">WV33</strain>
    </source>
</reference>
<dbReference type="Pfam" id="PF13181">
    <property type="entry name" value="TPR_8"/>
    <property type="match status" value="1"/>
</dbReference>
<dbReference type="EMBL" id="CP020918">
    <property type="protein sequence ID" value="AWG23164.1"/>
    <property type="molecule type" value="Genomic_DNA"/>
</dbReference>
<protein>
    <submittedName>
        <fullName evidence="3">Uncharacterized protein</fullName>
    </submittedName>
</protein>
<dbReference type="GO" id="GO:0006493">
    <property type="term" value="P:protein O-linked glycosylation"/>
    <property type="evidence" value="ECO:0007669"/>
    <property type="project" value="InterPro"/>
</dbReference>
<dbReference type="Proteomes" id="UP000244527">
    <property type="component" value="Chromosome"/>
</dbReference>
<dbReference type="AlphaFoldDB" id="A0A2S1LHC9"/>
<dbReference type="RefSeq" id="WP_108742068.1">
    <property type="nucleotide sequence ID" value="NZ_CP020918.1"/>
</dbReference>
<keyword evidence="4" id="KW-1185">Reference proteome</keyword>
<organism evidence="3 4">
    <name type="scientific">Flavobacterium faecale</name>
    <dbReference type="NCBI Taxonomy" id="1355330"/>
    <lineage>
        <taxon>Bacteria</taxon>
        <taxon>Pseudomonadati</taxon>
        <taxon>Bacteroidota</taxon>
        <taxon>Flavobacteriia</taxon>
        <taxon>Flavobacteriales</taxon>
        <taxon>Flavobacteriaceae</taxon>
        <taxon>Flavobacterium</taxon>
    </lineage>
</organism>
<evidence type="ECO:0000256" key="2">
    <source>
        <dbReference type="SAM" id="SignalP"/>
    </source>
</evidence>
<keyword evidence="1" id="KW-0802">TPR repeat</keyword>
<evidence type="ECO:0000256" key="1">
    <source>
        <dbReference type="PROSITE-ProRule" id="PRU00339"/>
    </source>
</evidence>
<dbReference type="PANTHER" id="PTHR44366">
    <property type="entry name" value="UDP-N-ACETYLGLUCOSAMINE--PEPTIDE N-ACETYLGLUCOSAMINYLTRANSFERASE 110 KDA SUBUNIT"/>
    <property type="match status" value="1"/>
</dbReference>
<sequence length="424" mass="47301">MKAKNVLLTSALLVSVATFAQKDQLKAAEKAIKKGNMTEVPALLSQVESVLGNASDAEKAQYYYLRETVYMDAVEKNVDTDKNLLLAAKAAKEVIAIEKASGKQQYTAEVTKVISKVKDKLLNSAIADSKTEKYAEGAEKLTEVYHLDKKDTLNLYYASSFRLNAKDFDGALADLQELRKIRFTGKSKTYVATSLVSNKEEGFPTKEDRDRMVKLKTHTNPRVEVVASKEGEIVKNIALILVQQKKIEEAKKVIVEARTLNPEDTSLAMTEANLYLETKDFDSYKKLVTEILAKKPNDADLLFNLGVVSATAKNKADAEMYYKKAIEVDPNYMNAYINLVGVKLEAETPINAEMNKLGTSDKDNKRYEVLKAEKKKLYQSVIPYLTKSLEIEKDNKDVANTLISVYGALEMSAEKKALKEKMGL</sequence>
<dbReference type="InterPro" id="IPR011990">
    <property type="entry name" value="TPR-like_helical_dom_sf"/>
</dbReference>
<keyword evidence="2" id="KW-0732">Signal</keyword>
<feature type="signal peptide" evidence="2">
    <location>
        <begin position="1"/>
        <end position="20"/>
    </location>
</feature>
<feature type="repeat" description="TPR" evidence="1">
    <location>
        <begin position="299"/>
        <end position="332"/>
    </location>
</feature>
<name>A0A2S1LHC9_9FLAO</name>
<evidence type="ECO:0000313" key="4">
    <source>
        <dbReference type="Proteomes" id="UP000244527"/>
    </source>
</evidence>
<dbReference type="PROSITE" id="PS50005">
    <property type="entry name" value="TPR"/>
    <property type="match status" value="1"/>
</dbReference>
<evidence type="ECO:0000313" key="3">
    <source>
        <dbReference type="EMBL" id="AWG23164.1"/>
    </source>
</evidence>
<dbReference type="GO" id="GO:0097363">
    <property type="term" value="F:protein O-acetylglucosaminyltransferase activity"/>
    <property type="evidence" value="ECO:0007669"/>
    <property type="project" value="TreeGrafter"/>
</dbReference>
<gene>
    <name evidence="3" type="ORF">FFWV33_17330</name>
</gene>
<feature type="chain" id="PRO_5015441948" evidence="2">
    <location>
        <begin position="21"/>
        <end position="424"/>
    </location>
</feature>
<dbReference type="OrthoDB" id="1149028at2"/>
<dbReference type="SMART" id="SM00028">
    <property type="entry name" value="TPR"/>
    <property type="match status" value="2"/>
</dbReference>
<dbReference type="KEGG" id="ffa:FFWV33_17330"/>
<dbReference type="InterPro" id="IPR019734">
    <property type="entry name" value="TPR_rpt"/>
</dbReference>
<proteinExistence type="predicted"/>
<dbReference type="SUPFAM" id="SSF48452">
    <property type="entry name" value="TPR-like"/>
    <property type="match status" value="1"/>
</dbReference>